<name>A0A0A2AAV6_PROMR</name>
<dbReference type="Proteomes" id="UP000030355">
    <property type="component" value="Unassembled WGS sequence"/>
</dbReference>
<comment type="caution">
    <text evidence="2">The sequence shown here is derived from an EMBL/GenBank/DDBJ whole genome shotgun (WGS) entry which is preliminary data.</text>
</comment>
<reference evidence="3" key="1">
    <citation type="journal article" date="2014" name="Sci. Data">
        <title>Genomes of diverse isolates of the marine cyanobacterium Prochlorococcus.</title>
        <authorList>
            <person name="Biller S."/>
            <person name="Berube P."/>
            <person name="Thompson J."/>
            <person name="Kelly L."/>
            <person name="Roggensack S."/>
            <person name="Awad L."/>
            <person name="Roache-Johnson K."/>
            <person name="Ding H."/>
            <person name="Giovannoni S.J."/>
            <person name="Moore L.R."/>
            <person name="Chisholm S.W."/>
        </authorList>
    </citation>
    <scope>NUCLEOTIDE SEQUENCE [LARGE SCALE GENOMIC DNA]</scope>
    <source>
        <strain evidence="3">MIT 9201</strain>
    </source>
</reference>
<evidence type="ECO:0000256" key="1">
    <source>
        <dbReference type="SAM" id="Phobius"/>
    </source>
</evidence>
<dbReference type="EMBL" id="JNAL01000003">
    <property type="protein sequence ID" value="KGF97981.1"/>
    <property type="molecule type" value="Genomic_DNA"/>
</dbReference>
<accession>A0A0A2AAV6</accession>
<gene>
    <name evidence="2" type="ORF">EU95_0082</name>
</gene>
<evidence type="ECO:0000313" key="3">
    <source>
        <dbReference type="Proteomes" id="UP000030355"/>
    </source>
</evidence>
<keyword evidence="1" id="KW-1133">Transmembrane helix</keyword>
<keyword evidence="1" id="KW-0472">Membrane</keyword>
<protein>
    <submittedName>
        <fullName evidence="2">Uncharacterized protein</fullName>
    </submittedName>
</protein>
<proteinExistence type="predicted"/>
<evidence type="ECO:0000313" key="2">
    <source>
        <dbReference type="EMBL" id="KGF97981.1"/>
    </source>
</evidence>
<dbReference type="AlphaFoldDB" id="A0A0A2AAV6"/>
<feature type="transmembrane region" description="Helical" evidence="1">
    <location>
        <begin position="20"/>
        <end position="39"/>
    </location>
</feature>
<keyword evidence="1" id="KW-0812">Transmembrane</keyword>
<sequence>MTKEERLEVSQYYDKFKVSSTISGFLSLPLSVISTYLIFRKRTKN</sequence>
<organism evidence="2 3">
    <name type="scientific">Prochlorococcus marinus str. MIT 9201</name>
    <dbReference type="NCBI Taxonomy" id="93057"/>
    <lineage>
        <taxon>Bacteria</taxon>
        <taxon>Bacillati</taxon>
        <taxon>Cyanobacteriota</taxon>
        <taxon>Cyanophyceae</taxon>
        <taxon>Synechococcales</taxon>
        <taxon>Prochlorococcaceae</taxon>
        <taxon>Prochlorococcus</taxon>
    </lineage>
</organism>